<dbReference type="SUPFAM" id="SSF48452">
    <property type="entry name" value="TPR-like"/>
    <property type="match status" value="1"/>
</dbReference>
<feature type="repeat" description="PPR" evidence="3">
    <location>
        <begin position="346"/>
        <end position="380"/>
    </location>
</feature>
<sequence length="508" mass="58166">MLARWVRAAHTIRRSFSAEAWGESRPKPASSSSGGRDTLGRRLLKLIFPKRSAVITLRKWAEEGKPLRKYELNHVVRELRNYKRYKHALEVCEWMVTQHDIKLLPGDYAIHLDLISKVHGLGSAEKFFIDLPEQMKEQFSCTSLLHSYVQNNSCTKAEALMEKMKECGFITSPSPYNHMLALYISRAQLEKIPALVKELKENTSPDILSYNLLLKASATCNDVEGAQMIFLELKKGNIVADWVTYSTLASIYLNANLVEKAEYALKEMEKRVSKKERVAYCSLITLHANLSGKDEVYRIWKKMKSSFCNMNDAEYTCMISSLVKLGDVKEAESLYNEWESLSGTHDARILNVLLQEYIKENTMDKAEKFHELTVQRGITPCYSTWEILAWGYIKAKKMDKALDCLKNGLSSVRKWEPNIEIIEAVFNNLEMLGDTMGAERFLVILRDAGHVTTDVYNSLLRTYVRAGKMPLIVAERMRKDNVELDEETHKLIRVTSKLRIGEVSTILS</sequence>
<comment type="similarity">
    <text evidence="1">Belongs to the PPR family. P subfamily.</text>
</comment>
<name>A0A443P9B6_9MAGN</name>
<evidence type="ECO:0000256" key="1">
    <source>
        <dbReference type="ARBA" id="ARBA00007626"/>
    </source>
</evidence>
<dbReference type="Pfam" id="PF13041">
    <property type="entry name" value="PPR_2"/>
    <property type="match status" value="1"/>
</dbReference>
<dbReference type="PROSITE" id="PS51375">
    <property type="entry name" value="PPR"/>
    <property type="match status" value="2"/>
</dbReference>
<evidence type="ECO:0000313" key="5">
    <source>
        <dbReference type="Proteomes" id="UP000283530"/>
    </source>
</evidence>
<dbReference type="NCBIfam" id="TIGR00756">
    <property type="entry name" value="PPR"/>
    <property type="match status" value="3"/>
</dbReference>
<keyword evidence="5" id="KW-1185">Reference proteome</keyword>
<dbReference type="OrthoDB" id="1908178at2759"/>
<dbReference type="AlphaFoldDB" id="A0A443P9B6"/>
<gene>
    <name evidence="4" type="ORF">CKAN_01631000</name>
</gene>
<evidence type="ECO:0000256" key="2">
    <source>
        <dbReference type="ARBA" id="ARBA00022737"/>
    </source>
</evidence>
<evidence type="ECO:0000313" key="4">
    <source>
        <dbReference type="EMBL" id="RWR87371.1"/>
    </source>
</evidence>
<dbReference type="EMBL" id="QPKB01000006">
    <property type="protein sequence ID" value="RWR87371.1"/>
    <property type="molecule type" value="Genomic_DNA"/>
</dbReference>
<dbReference type="InterPro" id="IPR002885">
    <property type="entry name" value="PPR_rpt"/>
</dbReference>
<dbReference type="Gene3D" id="1.25.40.10">
    <property type="entry name" value="Tetratricopeptide repeat domain"/>
    <property type="match status" value="2"/>
</dbReference>
<dbReference type="InterPro" id="IPR011990">
    <property type="entry name" value="TPR-like_helical_dom_sf"/>
</dbReference>
<accession>A0A443P9B6</accession>
<dbReference type="STRING" id="337451.A0A443P9B6"/>
<proteinExistence type="inferred from homology"/>
<dbReference type="GO" id="GO:0005739">
    <property type="term" value="C:mitochondrion"/>
    <property type="evidence" value="ECO:0007669"/>
    <property type="project" value="TreeGrafter"/>
</dbReference>
<reference evidence="4 5" key="1">
    <citation type="journal article" date="2019" name="Nat. Plants">
        <title>Stout camphor tree genome fills gaps in understanding of flowering plant genome evolution.</title>
        <authorList>
            <person name="Chaw S.M."/>
            <person name="Liu Y.C."/>
            <person name="Wu Y.W."/>
            <person name="Wang H.Y."/>
            <person name="Lin C.I."/>
            <person name="Wu C.S."/>
            <person name="Ke H.M."/>
            <person name="Chang L.Y."/>
            <person name="Hsu C.Y."/>
            <person name="Yang H.T."/>
            <person name="Sudianto E."/>
            <person name="Hsu M.H."/>
            <person name="Wu K.P."/>
            <person name="Wang L.N."/>
            <person name="Leebens-Mack J.H."/>
            <person name="Tsai I.J."/>
        </authorList>
    </citation>
    <scope>NUCLEOTIDE SEQUENCE [LARGE SCALE GENOMIC DNA]</scope>
    <source>
        <strain evidence="5">cv. Chaw 1501</strain>
        <tissue evidence="4">Young leaves</tissue>
    </source>
</reference>
<evidence type="ECO:0000256" key="3">
    <source>
        <dbReference type="PROSITE-ProRule" id="PRU00708"/>
    </source>
</evidence>
<keyword evidence="2" id="KW-0677">Repeat</keyword>
<dbReference type="FunFam" id="1.25.40.10:FF:000253">
    <property type="entry name" value="Pentatricopeptide repeat-containing protein"/>
    <property type="match status" value="1"/>
</dbReference>
<dbReference type="FunFam" id="1.25.40.10:FF:000651">
    <property type="entry name" value="Pentatricopeptide repeat-containing protein mitochondrial"/>
    <property type="match status" value="1"/>
</dbReference>
<dbReference type="PANTHER" id="PTHR45717:SF45">
    <property type="entry name" value="OS12G0527900 PROTEIN"/>
    <property type="match status" value="1"/>
</dbReference>
<dbReference type="PANTHER" id="PTHR45717">
    <property type="entry name" value="OS12G0527900 PROTEIN"/>
    <property type="match status" value="1"/>
</dbReference>
<feature type="repeat" description="PPR" evidence="3">
    <location>
        <begin position="137"/>
        <end position="171"/>
    </location>
</feature>
<organism evidence="4 5">
    <name type="scientific">Cinnamomum micranthum f. kanehirae</name>
    <dbReference type="NCBI Taxonomy" id="337451"/>
    <lineage>
        <taxon>Eukaryota</taxon>
        <taxon>Viridiplantae</taxon>
        <taxon>Streptophyta</taxon>
        <taxon>Embryophyta</taxon>
        <taxon>Tracheophyta</taxon>
        <taxon>Spermatophyta</taxon>
        <taxon>Magnoliopsida</taxon>
        <taxon>Magnoliidae</taxon>
        <taxon>Laurales</taxon>
        <taxon>Lauraceae</taxon>
        <taxon>Cinnamomum</taxon>
    </lineage>
</organism>
<protein>
    <submittedName>
        <fullName evidence="4">Pentatricopeptide repeat-containing protein, mitochondrial</fullName>
    </submittedName>
</protein>
<dbReference type="Pfam" id="PF01535">
    <property type="entry name" value="PPR"/>
    <property type="match status" value="2"/>
</dbReference>
<dbReference type="GO" id="GO:0003729">
    <property type="term" value="F:mRNA binding"/>
    <property type="evidence" value="ECO:0007669"/>
    <property type="project" value="UniProtKB-ARBA"/>
</dbReference>
<dbReference type="Proteomes" id="UP000283530">
    <property type="component" value="Unassembled WGS sequence"/>
</dbReference>
<comment type="caution">
    <text evidence="4">The sequence shown here is derived from an EMBL/GenBank/DDBJ whole genome shotgun (WGS) entry which is preliminary data.</text>
</comment>